<dbReference type="Pfam" id="PF20684">
    <property type="entry name" value="Fung_rhodopsin"/>
    <property type="match status" value="1"/>
</dbReference>
<dbReference type="OrthoDB" id="3918601at2759"/>
<dbReference type="EMBL" id="KE148146">
    <property type="protein sequence ID" value="EPE10909.1"/>
    <property type="molecule type" value="Genomic_DNA"/>
</dbReference>
<feature type="domain" description="Rhodopsin" evidence="3">
    <location>
        <begin position="41"/>
        <end position="276"/>
    </location>
</feature>
<feature type="compositionally biased region" description="Polar residues" evidence="1">
    <location>
        <begin position="389"/>
        <end position="399"/>
    </location>
</feature>
<accession>S3CBM8</accession>
<dbReference type="STRING" id="1262450.S3CBM8"/>
<evidence type="ECO:0000259" key="3">
    <source>
        <dbReference type="Pfam" id="PF20684"/>
    </source>
</evidence>
<name>S3CBM8_OPHP1</name>
<reference evidence="4 5" key="1">
    <citation type="journal article" date="2013" name="BMC Genomics">
        <title>The genome and transcriptome of the pine saprophyte Ophiostoma piceae, and a comparison with the bark beetle-associated pine pathogen Grosmannia clavigera.</title>
        <authorList>
            <person name="Haridas S."/>
            <person name="Wang Y."/>
            <person name="Lim L."/>
            <person name="Massoumi Alamouti S."/>
            <person name="Jackman S."/>
            <person name="Docking R."/>
            <person name="Robertson G."/>
            <person name="Birol I."/>
            <person name="Bohlmann J."/>
            <person name="Breuil C."/>
        </authorList>
    </citation>
    <scope>NUCLEOTIDE SEQUENCE [LARGE SCALE GENOMIC DNA]</scope>
    <source>
        <strain evidence="4 5">UAMH 11346</strain>
    </source>
</reference>
<dbReference type="PANTHER" id="PTHR39614">
    <property type="entry name" value="INTEGRAL MEMBRANE PROTEIN"/>
    <property type="match status" value="1"/>
</dbReference>
<feature type="transmembrane region" description="Helical" evidence="2">
    <location>
        <begin position="136"/>
        <end position="156"/>
    </location>
</feature>
<keyword evidence="2" id="KW-1133">Transmembrane helix</keyword>
<feature type="transmembrane region" description="Helical" evidence="2">
    <location>
        <begin position="176"/>
        <end position="201"/>
    </location>
</feature>
<keyword evidence="2" id="KW-0472">Membrane</keyword>
<dbReference type="OMA" id="CLAIRVY"/>
<feature type="transmembrane region" description="Helical" evidence="2">
    <location>
        <begin position="213"/>
        <end position="234"/>
    </location>
</feature>
<feature type="transmembrane region" description="Helical" evidence="2">
    <location>
        <begin position="61"/>
        <end position="82"/>
    </location>
</feature>
<evidence type="ECO:0000313" key="5">
    <source>
        <dbReference type="Proteomes" id="UP000016923"/>
    </source>
</evidence>
<feature type="region of interest" description="Disordered" evidence="1">
    <location>
        <begin position="345"/>
        <end position="414"/>
    </location>
</feature>
<proteinExistence type="predicted"/>
<protein>
    <submittedName>
        <fullName evidence="4">Beta-ig-h3 fasciclin</fullName>
    </submittedName>
</protein>
<dbReference type="Proteomes" id="UP000016923">
    <property type="component" value="Unassembled WGS sequence"/>
</dbReference>
<keyword evidence="5" id="KW-1185">Reference proteome</keyword>
<feature type="region of interest" description="Disordered" evidence="1">
    <location>
        <begin position="466"/>
        <end position="499"/>
    </location>
</feature>
<dbReference type="PANTHER" id="PTHR39614:SF2">
    <property type="entry name" value="INTEGRAL MEMBRANE PROTEIN"/>
    <property type="match status" value="1"/>
</dbReference>
<dbReference type="HOGENOM" id="CLU_543118_0_0_1"/>
<evidence type="ECO:0000313" key="4">
    <source>
        <dbReference type="EMBL" id="EPE10909.1"/>
    </source>
</evidence>
<evidence type="ECO:0000256" key="1">
    <source>
        <dbReference type="SAM" id="MobiDB-lite"/>
    </source>
</evidence>
<dbReference type="VEuPathDB" id="FungiDB:F503_06004"/>
<feature type="transmembrane region" description="Helical" evidence="2">
    <location>
        <begin position="20"/>
        <end position="41"/>
    </location>
</feature>
<evidence type="ECO:0000256" key="2">
    <source>
        <dbReference type="SAM" id="Phobius"/>
    </source>
</evidence>
<feature type="transmembrane region" description="Helical" evidence="2">
    <location>
        <begin position="102"/>
        <end position="124"/>
    </location>
</feature>
<sequence length="499" mass="52859">MEGASSTVLPPLKAVTATDQGGILAITASLGLVFGVISLLIRTYVRIECRASFGRDDYTAFASMVFALLQSVVVFLAISQGFGKIESELSASNIFTWQRDLYVSDILFLITMWLTKSSIALLLMRLSRDPTHGIMARLLLAASAVYFVVSMFVISVRCEISQPWNTEAPGCATSTYARWFAVTVIDILTEIALFVGGFWLVRDLQLPWSKKSVVVIAYGLRLPVVIAAAIRLYYIRRALYSEDQSLHGVLASVCTQIELAYAVIATTMPCLKPFMSALNTQYGGGNTFVLSQASPDSSAAQRSRDTGAVMSGNGINSASYGTSSAKEKAMARAKAMAGAVMMSGGKTGGKNMNSTLTTSNSAGGSIGGGLTGSKARKSTESEKGILEVNINQTQHGGNHSSSDSDDNTNVNIPSGIQSIARSNTKNSMALPAKTTTITASDNPYADRPGAQSPTGVAVTTDITVTEEKNENASGSPMSSPALPSFPDFDAGIRRIGHAR</sequence>
<dbReference type="eggNOG" id="ENOG502SPVV">
    <property type="taxonomic scope" value="Eukaryota"/>
</dbReference>
<dbReference type="AlphaFoldDB" id="S3CBM8"/>
<organism evidence="4 5">
    <name type="scientific">Ophiostoma piceae (strain UAMH 11346)</name>
    <name type="common">Sap stain fungus</name>
    <dbReference type="NCBI Taxonomy" id="1262450"/>
    <lineage>
        <taxon>Eukaryota</taxon>
        <taxon>Fungi</taxon>
        <taxon>Dikarya</taxon>
        <taxon>Ascomycota</taxon>
        <taxon>Pezizomycotina</taxon>
        <taxon>Sordariomycetes</taxon>
        <taxon>Sordariomycetidae</taxon>
        <taxon>Ophiostomatales</taxon>
        <taxon>Ophiostomataceae</taxon>
        <taxon>Ophiostoma</taxon>
    </lineage>
</organism>
<dbReference type="InterPro" id="IPR049326">
    <property type="entry name" value="Rhodopsin_dom_fungi"/>
</dbReference>
<gene>
    <name evidence="4" type="ORF">F503_06004</name>
</gene>
<keyword evidence="2" id="KW-0812">Transmembrane</keyword>